<proteinExistence type="predicted"/>
<sequence length="82" mass="9157">MFPAWSSEDSGLQTLLSLAYPPLCVPFEIRLEATEAERFLSHVQVRIEGGVANKRVEGHSNTLRTEDVNGRFMDCLNANFSS</sequence>
<dbReference type="EMBL" id="BMAV01005535">
    <property type="protein sequence ID" value="GFY46684.1"/>
    <property type="molecule type" value="Genomic_DNA"/>
</dbReference>
<comment type="caution">
    <text evidence="1">The sequence shown here is derived from an EMBL/GenBank/DDBJ whole genome shotgun (WGS) entry which is preliminary data.</text>
</comment>
<reference evidence="1" key="1">
    <citation type="submission" date="2020-08" db="EMBL/GenBank/DDBJ databases">
        <title>Multicomponent nature underlies the extraordinary mechanical properties of spider dragline silk.</title>
        <authorList>
            <person name="Kono N."/>
            <person name="Nakamura H."/>
            <person name="Mori M."/>
            <person name="Yoshida Y."/>
            <person name="Ohtoshi R."/>
            <person name="Malay A.D."/>
            <person name="Moran D.A.P."/>
            <person name="Tomita M."/>
            <person name="Numata K."/>
            <person name="Arakawa K."/>
        </authorList>
    </citation>
    <scope>NUCLEOTIDE SEQUENCE</scope>
</reference>
<dbReference type="Proteomes" id="UP000886998">
    <property type="component" value="Unassembled WGS sequence"/>
</dbReference>
<evidence type="ECO:0000313" key="1">
    <source>
        <dbReference type="EMBL" id="GFY46684.1"/>
    </source>
</evidence>
<protein>
    <submittedName>
        <fullName evidence="1">Uncharacterized protein</fullName>
    </submittedName>
</protein>
<name>A0A8X7BYP1_9ARAC</name>
<dbReference type="AlphaFoldDB" id="A0A8X7BYP1"/>
<evidence type="ECO:0000313" key="2">
    <source>
        <dbReference type="Proteomes" id="UP000886998"/>
    </source>
</evidence>
<organism evidence="1 2">
    <name type="scientific">Trichonephila inaurata madagascariensis</name>
    <dbReference type="NCBI Taxonomy" id="2747483"/>
    <lineage>
        <taxon>Eukaryota</taxon>
        <taxon>Metazoa</taxon>
        <taxon>Ecdysozoa</taxon>
        <taxon>Arthropoda</taxon>
        <taxon>Chelicerata</taxon>
        <taxon>Arachnida</taxon>
        <taxon>Araneae</taxon>
        <taxon>Araneomorphae</taxon>
        <taxon>Entelegynae</taxon>
        <taxon>Araneoidea</taxon>
        <taxon>Nephilidae</taxon>
        <taxon>Trichonephila</taxon>
        <taxon>Trichonephila inaurata</taxon>
    </lineage>
</organism>
<keyword evidence="2" id="KW-1185">Reference proteome</keyword>
<gene>
    <name evidence="1" type="ORF">TNIN_248951</name>
</gene>
<accession>A0A8X7BYP1</accession>